<protein>
    <recommendedName>
        <fullName evidence="3">F-box domain-containing protein</fullName>
    </recommendedName>
</protein>
<dbReference type="Proteomes" id="UP000027222">
    <property type="component" value="Unassembled WGS sequence"/>
</dbReference>
<name>A0A067SL88_GALM3</name>
<evidence type="ECO:0000313" key="2">
    <source>
        <dbReference type="Proteomes" id="UP000027222"/>
    </source>
</evidence>
<evidence type="ECO:0008006" key="3">
    <source>
        <dbReference type="Google" id="ProtNLM"/>
    </source>
</evidence>
<reference evidence="2" key="1">
    <citation type="journal article" date="2014" name="Proc. Natl. Acad. Sci. U.S.A.">
        <title>Extensive sampling of basidiomycete genomes demonstrates inadequacy of the white-rot/brown-rot paradigm for wood decay fungi.</title>
        <authorList>
            <person name="Riley R."/>
            <person name="Salamov A.A."/>
            <person name="Brown D.W."/>
            <person name="Nagy L.G."/>
            <person name="Floudas D."/>
            <person name="Held B.W."/>
            <person name="Levasseur A."/>
            <person name="Lombard V."/>
            <person name="Morin E."/>
            <person name="Otillar R."/>
            <person name="Lindquist E.A."/>
            <person name="Sun H."/>
            <person name="LaButti K.M."/>
            <person name="Schmutz J."/>
            <person name="Jabbour D."/>
            <person name="Luo H."/>
            <person name="Baker S.E."/>
            <person name="Pisabarro A.G."/>
            <person name="Walton J.D."/>
            <person name="Blanchette R.A."/>
            <person name="Henrissat B."/>
            <person name="Martin F."/>
            <person name="Cullen D."/>
            <person name="Hibbett D.S."/>
            <person name="Grigoriev I.V."/>
        </authorList>
    </citation>
    <scope>NUCLEOTIDE SEQUENCE [LARGE SCALE GENOMIC DNA]</scope>
    <source>
        <strain evidence="2">CBS 339.88</strain>
    </source>
</reference>
<organism evidence="1 2">
    <name type="scientific">Galerina marginata (strain CBS 339.88)</name>
    <dbReference type="NCBI Taxonomy" id="685588"/>
    <lineage>
        <taxon>Eukaryota</taxon>
        <taxon>Fungi</taxon>
        <taxon>Dikarya</taxon>
        <taxon>Basidiomycota</taxon>
        <taxon>Agaricomycotina</taxon>
        <taxon>Agaricomycetes</taxon>
        <taxon>Agaricomycetidae</taxon>
        <taxon>Agaricales</taxon>
        <taxon>Agaricineae</taxon>
        <taxon>Strophariaceae</taxon>
        <taxon>Galerina</taxon>
    </lineage>
</organism>
<dbReference type="OrthoDB" id="2913000at2759"/>
<keyword evidence="2" id="KW-1185">Reference proteome</keyword>
<proteinExistence type="predicted"/>
<accession>A0A067SL88</accession>
<dbReference type="AlphaFoldDB" id="A0A067SL88"/>
<dbReference type="EMBL" id="KL142414">
    <property type="protein sequence ID" value="KDR67513.1"/>
    <property type="molecule type" value="Genomic_DNA"/>
</dbReference>
<sequence>MNKKKNGVVLPYDLERDIFELAARAFPGHAVKLCTISRYVQEWMERIIYETVVLDLPLFTTKLFLRTFYSRPTNFFARNVKRLYMTNFLAFPEAREIVAACAGLTDLVCWADPISKSQGNFVDLLSPACIRHLSVKIDALWGISTSQSHFKRQFTPHLFPNLSHLEIVNPPGSYSATQVDWDGLRALPKLTHLAVGDLWHKTHLHFIPHFEQTLVQCENLKVLLLISQDDGFVDELRKSGIQQDSRVVVKTEFNSPLPLSEYWDSVRQGGPDFWGLADRMALENSRSPPEALSRN</sequence>
<gene>
    <name evidence="1" type="ORF">GALMADRAFT_258131</name>
</gene>
<evidence type="ECO:0000313" key="1">
    <source>
        <dbReference type="EMBL" id="KDR67513.1"/>
    </source>
</evidence>
<dbReference type="HOGENOM" id="CLU_051720_0_1_1"/>